<protein>
    <submittedName>
        <fullName evidence="17">Putative inactive receptor kinase</fullName>
    </submittedName>
</protein>
<evidence type="ECO:0000256" key="12">
    <source>
        <dbReference type="PROSITE-ProRule" id="PRU10141"/>
    </source>
</evidence>
<dbReference type="PANTHER" id="PTHR48010:SF76">
    <property type="entry name" value="INACTIVE RECEPTOR KINASE RLK902-RELATED"/>
    <property type="match status" value="1"/>
</dbReference>
<dbReference type="OrthoDB" id="652551at2759"/>
<accession>A0A833QRH2</accession>
<feature type="binding site" evidence="12">
    <location>
        <position position="403"/>
    </location>
    <ligand>
        <name>ATP</name>
        <dbReference type="ChEBI" id="CHEBI:30616"/>
    </ligand>
</feature>
<organism evidence="17 18">
    <name type="scientific">Carex littledalei</name>
    <dbReference type="NCBI Taxonomy" id="544730"/>
    <lineage>
        <taxon>Eukaryota</taxon>
        <taxon>Viridiplantae</taxon>
        <taxon>Streptophyta</taxon>
        <taxon>Embryophyta</taxon>
        <taxon>Tracheophyta</taxon>
        <taxon>Spermatophyta</taxon>
        <taxon>Magnoliopsida</taxon>
        <taxon>Liliopsida</taxon>
        <taxon>Poales</taxon>
        <taxon>Cyperaceae</taxon>
        <taxon>Cyperoideae</taxon>
        <taxon>Cariceae</taxon>
        <taxon>Carex</taxon>
        <taxon>Carex subgen. Euthyceras</taxon>
    </lineage>
</organism>
<evidence type="ECO:0000256" key="14">
    <source>
        <dbReference type="SAM" id="Phobius"/>
    </source>
</evidence>
<evidence type="ECO:0000256" key="11">
    <source>
        <dbReference type="ARBA" id="ARBA00023136"/>
    </source>
</evidence>
<dbReference type="PROSITE" id="PS00107">
    <property type="entry name" value="PROTEIN_KINASE_ATP"/>
    <property type="match status" value="1"/>
</dbReference>
<dbReference type="Gene3D" id="1.10.510.10">
    <property type="entry name" value="Transferase(Phosphotransferase) domain 1"/>
    <property type="match status" value="1"/>
</dbReference>
<dbReference type="Proteomes" id="UP000623129">
    <property type="component" value="Unassembled WGS sequence"/>
</dbReference>
<keyword evidence="18" id="KW-1185">Reference proteome</keyword>
<dbReference type="GO" id="GO:0005886">
    <property type="term" value="C:plasma membrane"/>
    <property type="evidence" value="ECO:0007669"/>
    <property type="project" value="UniProtKB-SubCell"/>
</dbReference>
<evidence type="ECO:0000256" key="7">
    <source>
        <dbReference type="ARBA" id="ARBA00022737"/>
    </source>
</evidence>
<dbReference type="Gene3D" id="3.80.10.10">
    <property type="entry name" value="Ribonuclease Inhibitor"/>
    <property type="match status" value="2"/>
</dbReference>
<evidence type="ECO:0000256" key="13">
    <source>
        <dbReference type="SAM" id="MobiDB-lite"/>
    </source>
</evidence>
<dbReference type="GO" id="GO:0005524">
    <property type="term" value="F:ATP binding"/>
    <property type="evidence" value="ECO:0007669"/>
    <property type="project" value="UniProtKB-UniRule"/>
</dbReference>
<keyword evidence="3" id="KW-0597">Phosphoprotein</keyword>
<dbReference type="PANTHER" id="PTHR48010">
    <property type="entry name" value="OS05G0588300 PROTEIN"/>
    <property type="match status" value="1"/>
</dbReference>
<dbReference type="PROSITE" id="PS50011">
    <property type="entry name" value="PROTEIN_KINASE_DOM"/>
    <property type="match status" value="1"/>
</dbReference>
<keyword evidence="9 12" id="KW-0067">ATP-binding</keyword>
<dbReference type="InterPro" id="IPR013210">
    <property type="entry name" value="LRR_N_plant-typ"/>
</dbReference>
<dbReference type="Pfam" id="PF13855">
    <property type="entry name" value="LRR_8"/>
    <property type="match status" value="1"/>
</dbReference>
<keyword evidence="2" id="KW-1003">Cell membrane</keyword>
<dbReference type="InterPro" id="IPR001611">
    <property type="entry name" value="Leu-rich_rpt"/>
</dbReference>
<keyword evidence="17" id="KW-0675">Receptor</keyword>
<keyword evidence="4" id="KW-0433">Leucine-rich repeat</keyword>
<dbReference type="FunFam" id="3.30.200.20:FF:000307">
    <property type="entry name" value="pollen receptor-like kinase 1"/>
    <property type="match status" value="1"/>
</dbReference>
<evidence type="ECO:0000256" key="10">
    <source>
        <dbReference type="ARBA" id="ARBA00022989"/>
    </source>
</evidence>
<evidence type="ECO:0000256" key="6">
    <source>
        <dbReference type="ARBA" id="ARBA00022729"/>
    </source>
</evidence>
<dbReference type="Pfam" id="PF00560">
    <property type="entry name" value="LRR_1"/>
    <property type="match status" value="2"/>
</dbReference>
<dbReference type="InterPro" id="IPR032675">
    <property type="entry name" value="LRR_dom_sf"/>
</dbReference>
<feature type="compositionally biased region" description="Low complexity" evidence="13">
    <location>
        <begin position="260"/>
        <end position="270"/>
    </location>
</feature>
<comment type="subcellular location">
    <subcellularLocation>
        <location evidence="1">Cell membrane</location>
        <topology evidence="1">Single-pass membrane protein</topology>
    </subcellularLocation>
</comment>
<keyword evidence="5 14" id="KW-0812">Transmembrane</keyword>
<keyword evidence="8 12" id="KW-0547">Nucleotide-binding</keyword>
<evidence type="ECO:0000256" key="15">
    <source>
        <dbReference type="SAM" id="SignalP"/>
    </source>
</evidence>
<evidence type="ECO:0000313" key="18">
    <source>
        <dbReference type="Proteomes" id="UP000623129"/>
    </source>
</evidence>
<feature type="compositionally biased region" description="Low complexity" evidence="13">
    <location>
        <begin position="242"/>
        <end position="252"/>
    </location>
</feature>
<dbReference type="SUPFAM" id="SSF52058">
    <property type="entry name" value="L domain-like"/>
    <property type="match status" value="1"/>
</dbReference>
<feature type="transmembrane region" description="Helical" evidence="14">
    <location>
        <begin position="276"/>
        <end position="301"/>
    </location>
</feature>
<dbReference type="InterPro" id="IPR000719">
    <property type="entry name" value="Prot_kinase_dom"/>
</dbReference>
<evidence type="ECO:0000256" key="4">
    <source>
        <dbReference type="ARBA" id="ARBA00022614"/>
    </source>
</evidence>
<dbReference type="SMART" id="SM00369">
    <property type="entry name" value="LRR_TYP"/>
    <property type="match status" value="3"/>
</dbReference>
<feature type="chain" id="PRO_5032268730" evidence="15">
    <location>
        <begin position="27"/>
        <end position="662"/>
    </location>
</feature>
<keyword evidence="17" id="KW-0808">Transferase</keyword>
<dbReference type="SUPFAM" id="SSF56112">
    <property type="entry name" value="Protein kinase-like (PK-like)"/>
    <property type="match status" value="1"/>
</dbReference>
<dbReference type="PROSITE" id="PS51450">
    <property type="entry name" value="LRR"/>
    <property type="match status" value="1"/>
</dbReference>
<name>A0A833QRH2_9POAL</name>
<dbReference type="Pfam" id="PF07714">
    <property type="entry name" value="PK_Tyr_Ser-Thr"/>
    <property type="match status" value="1"/>
</dbReference>
<keyword evidence="17" id="KW-0418">Kinase</keyword>
<dbReference type="EMBL" id="SWLB01000022">
    <property type="protein sequence ID" value="KAF3324171.1"/>
    <property type="molecule type" value="Genomic_DNA"/>
</dbReference>
<gene>
    <name evidence="17" type="ORF">FCM35_KLT11638</name>
</gene>
<dbReference type="AlphaFoldDB" id="A0A833QRH2"/>
<evidence type="ECO:0000256" key="8">
    <source>
        <dbReference type="ARBA" id="ARBA00022741"/>
    </source>
</evidence>
<dbReference type="FunFam" id="3.80.10.10:FF:000234">
    <property type="entry name" value="Probable inactive receptor kinase RLK902"/>
    <property type="match status" value="1"/>
</dbReference>
<keyword evidence="10 14" id="KW-1133">Transmembrane helix</keyword>
<dbReference type="FunFam" id="1.10.510.10:FF:000095">
    <property type="entry name" value="protein STRUBBELIG-RECEPTOR FAMILY 8"/>
    <property type="match status" value="1"/>
</dbReference>
<keyword evidence="6 15" id="KW-0732">Signal</keyword>
<feature type="signal peptide" evidence="15">
    <location>
        <begin position="1"/>
        <end position="26"/>
    </location>
</feature>
<dbReference type="GO" id="GO:0004672">
    <property type="term" value="F:protein kinase activity"/>
    <property type="evidence" value="ECO:0007669"/>
    <property type="project" value="InterPro"/>
</dbReference>
<feature type="region of interest" description="Disordered" evidence="13">
    <location>
        <begin position="229"/>
        <end position="270"/>
    </location>
</feature>
<dbReference type="InterPro" id="IPR011009">
    <property type="entry name" value="Kinase-like_dom_sf"/>
</dbReference>
<dbReference type="Pfam" id="PF08263">
    <property type="entry name" value="LRRNT_2"/>
    <property type="match status" value="1"/>
</dbReference>
<evidence type="ECO:0000256" key="9">
    <source>
        <dbReference type="ARBA" id="ARBA00022840"/>
    </source>
</evidence>
<sequence length="662" mass="70609">MAFPHLALLFSLSFLLFLLLSFCSQAADLTSDQAALIALRDAIAPRLTQWNSSSSSPCSWKGIRCSSNRVTRIHLPASGLRGQLPSGVLGNLTALEVLSLRYNALSGTLPFDLSSCTQLVTLNLVSNRLSGGIPSVIFSLPQLTQLNLASNNFTGSFPAAFNNLTHLTTLYLEYNQLSGEIPDLNNLISLDKFNVSYNNLNGSVPASLRNMSENSFLGMSQLCGGPLGPCAGEPSPAPAPELSPNAPSENPNGSGGNSNGSGDTSSGDKSSKLSGAAIAGIAIGSVVGALIILSLLVFLCWRKNARLTTAAAKPLGGEVPMRQREMAGMPKGPAAYPLGTPVSSVPTPVPATGSSKKLVFLGNVPRVYDLEDLLRASAEVLGKGTFGTTYKAVLETGPVVAVKRLKDANLPEREFREKVGELGAMQSAHLVPIQAYYYSKDEKLIVYEYVSMGSLSSLLHGNKGSGHMPLGFEARASIALSAARGIEYIHSTGPRASHGNIKSSNVLLSGSDRARISDQGLAQLVTTPTLPNRGSGYRAPEVTDVRKISQKADVYSFGVLLMELLTGKTPENTVVNDEGVDLPRWVQSVVRDEWKAEVFDLELVKQQYAEQEMVQLLQLAIDCTEQHPDRRPTMAEVASRIDDIFLSVSGGSQNVEEEVFST</sequence>
<dbReference type="InterPro" id="IPR001245">
    <property type="entry name" value="Ser-Thr/Tyr_kinase_cat_dom"/>
</dbReference>
<feature type="domain" description="Protein kinase" evidence="16">
    <location>
        <begin position="375"/>
        <end position="646"/>
    </location>
</feature>
<dbReference type="InterPro" id="IPR003591">
    <property type="entry name" value="Leu-rich_rpt_typical-subtyp"/>
</dbReference>
<reference evidence="17" key="1">
    <citation type="submission" date="2020-01" db="EMBL/GenBank/DDBJ databases">
        <title>Genome sequence of Kobresia littledalei, the first chromosome-level genome in the family Cyperaceae.</title>
        <authorList>
            <person name="Qu G."/>
        </authorList>
    </citation>
    <scope>NUCLEOTIDE SEQUENCE</scope>
    <source>
        <strain evidence="17">C.B.Clarke</strain>
        <tissue evidence="17">Leaf</tissue>
    </source>
</reference>
<evidence type="ECO:0000256" key="1">
    <source>
        <dbReference type="ARBA" id="ARBA00004162"/>
    </source>
</evidence>
<evidence type="ECO:0000256" key="3">
    <source>
        <dbReference type="ARBA" id="ARBA00022553"/>
    </source>
</evidence>
<evidence type="ECO:0000256" key="2">
    <source>
        <dbReference type="ARBA" id="ARBA00022475"/>
    </source>
</evidence>
<dbReference type="InterPro" id="IPR017441">
    <property type="entry name" value="Protein_kinase_ATP_BS"/>
</dbReference>
<evidence type="ECO:0000313" key="17">
    <source>
        <dbReference type="EMBL" id="KAF3324171.1"/>
    </source>
</evidence>
<comment type="caution">
    <text evidence="17">The sequence shown here is derived from an EMBL/GenBank/DDBJ whole genome shotgun (WGS) entry which is preliminary data.</text>
</comment>
<keyword evidence="7" id="KW-0677">Repeat</keyword>
<dbReference type="Gene3D" id="3.30.200.20">
    <property type="entry name" value="Phosphorylase Kinase, domain 1"/>
    <property type="match status" value="1"/>
</dbReference>
<dbReference type="InterPro" id="IPR050994">
    <property type="entry name" value="At_inactive_RLKs"/>
</dbReference>
<keyword evidence="11 14" id="KW-0472">Membrane</keyword>
<proteinExistence type="predicted"/>
<evidence type="ECO:0000259" key="16">
    <source>
        <dbReference type="PROSITE" id="PS50011"/>
    </source>
</evidence>
<evidence type="ECO:0000256" key="5">
    <source>
        <dbReference type="ARBA" id="ARBA00022692"/>
    </source>
</evidence>